<evidence type="ECO:0000313" key="1">
    <source>
        <dbReference type="Ensembl" id="ENSEBUP00000003882.1"/>
    </source>
</evidence>
<sequence>MRSGHTGYNQCFDASNWCRSRDIEKFSSQMVAILKSNMATTRLCSRLAFVFGAPTLPALDLVDNRSVSRLLSPSGRYAYQVLGSSGTVYTCSANSLYCSCPAFLYSVVRKSDVLLVSSVHPLPSHHILNLPSLKHQYNENYSSSIWGKCDETYMFVRVKKCVETWWWYLGCA</sequence>
<proteinExistence type="predicted"/>
<organism evidence="1 2">
    <name type="scientific">Eptatretus burgeri</name>
    <name type="common">Inshore hagfish</name>
    <dbReference type="NCBI Taxonomy" id="7764"/>
    <lineage>
        <taxon>Eukaryota</taxon>
        <taxon>Metazoa</taxon>
        <taxon>Chordata</taxon>
        <taxon>Craniata</taxon>
        <taxon>Vertebrata</taxon>
        <taxon>Cyclostomata</taxon>
        <taxon>Myxini</taxon>
        <taxon>Myxiniformes</taxon>
        <taxon>Myxinidae</taxon>
        <taxon>Eptatretinae</taxon>
        <taxon>Eptatretus</taxon>
    </lineage>
</organism>
<reference evidence="1" key="2">
    <citation type="submission" date="2025-09" db="UniProtKB">
        <authorList>
            <consortium name="Ensembl"/>
        </authorList>
    </citation>
    <scope>IDENTIFICATION</scope>
</reference>
<protein>
    <submittedName>
        <fullName evidence="1">Zinc finger SWIM-type containing 7</fullName>
    </submittedName>
</protein>
<dbReference type="AlphaFoldDB" id="A0A8C4NJQ0"/>
<keyword evidence="2" id="KW-1185">Reference proteome</keyword>
<dbReference type="GO" id="GO:0097196">
    <property type="term" value="C:Shu complex"/>
    <property type="evidence" value="ECO:0007669"/>
    <property type="project" value="TreeGrafter"/>
</dbReference>
<dbReference type="Ensembl" id="ENSEBUT00000004280.1">
    <property type="protein sequence ID" value="ENSEBUP00000003882.1"/>
    <property type="gene ID" value="ENSEBUG00000002740.1"/>
</dbReference>
<dbReference type="PANTHER" id="PTHR28498:SF1">
    <property type="entry name" value="ZINC FINGER SWIM DOMAIN-CONTAINING PROTEIN 7"/>
    <property type="match status" value="1"/>
</dbReference>
<dbReference type="Proteomes" id="UP000694388">
    <property type="component" value="Unplaced"/>
</dbReference>
<dbReference type="GeneTree" id="ENSGT00390000017523"/>
<name>A0A8C4NJQ0_EPTBU</name>
<dbReference type="PANTHER" id="PTHR28498">
    <property type="entry name" value="ZINC FINGER SWIM DOMAIN-CONTAINING PROTEIN 7"/>
    <property type="match status" value="1"/>
</dbReference>
<dbReference type="GO" id="GO:0000724">
    <property type="term" value="P:double-strand break repair via homologous recombination"/>
    <property type="evidence" value="ECO:0007669"/>
    <property type="project" value="TreeGrafter"/>
</dbReference>
<reference evidence="1" key="1">
    <citation type="submission" date="2025-08" db="UniProtKB">
        <authorList>
            <consortium name="Ensembl"/>
        </authorList>
    </citation>
    <scope>IDENTIFICATION</scope>
</reference>
<evidence type="ECO:0000313" key="2">
    <source>
        <dbReference type="Proteomes" id="UP000694388"/>
    </source>
</evidence>
<accession>A0A8C4NJQ0</accession>